<dbReference type="EMBL" id="BLAL01000156">
    <property type="protein sequence ID" value="GES85675.1"/>
    <property type="molecule type" value="Genomic_DNA"/>
</dbReference>
<evidence type="ECO:0000313" key="3">
    <source>
        <dbReference type="Proteomes" id="UP000615446"/>
    </source>
</evidence>
<name>A0A8H3LG51_9GLOM</name>
<organism evidence="2 3">
    <name type="scientific">Rhizophagus clarus</name>
    <dbReference type="NCBI Taxonomy" id="94130"/>
    <lineage>
        <taxon>Eukaryota</taxon>
        <taxon>Fungi</taxon>
        <taxon>Fungi incertae sedis</taxon>
        <taxon>Mucoromycota</taxon>
        <taxon>Glomeromycotina</taxon>
        <taxon>Glomeromycetes</taxon>
        <taxon>Glomerales</taxon>
        <taxon>Glomeraceae</taxon>
        <taxon>Rhizophagus</taxon>
    </lineage>
</organism>
<gene>
    <name evidence="2" type="ORF">RCL2_001277900</name>
</gene>
<protein>
    <submittedName>
        <fullName evidence="2">Uncharacterized protein</fullName>
    </submittedName>
</protein>
<comment type="caution">
    <text evidence="2">The sequence shown here is derived from an EMBL/GenBank/DDBJ whole genome shotgun (WGS) entry which is preliminary data.</text>
</comment>
<feature type="compositionally biased region" description="Polar residues" evidence="1">
    <location>
        <begin position="47"/>
        <end position="74"/>
    </location>
</feature>
<feature type="compositionally biased region" description="Basic and acidic residues" evidence="1">
    <location>
        <begin position="16"/>
        <end position="46"/>
    </location>
</feature>
<reference evidence="2" key="1">
    <citation type="submission" date="2019-10" db="EMBL/GenBank/DDBJ databases">
        <title>Conservation and host-specific expression of non-tandemly repeated heterogenous ribosome RNA gene in arbuscular mycorrhizal fungi.</title>
        <authorList>
            <person name="Maeda T."/>
            <person name="Kobayashi Y."/>
            <person name="Nakagawa T."/>
            <person name="Ezawa T."/>
            <person name="Yamaguchi K."/>
            <person name="Bino T."/>
            <person name="Nishimoto Y."/>
            <person name="Shigenobu S."/>
            <person name="Kawaguchi M."/>
        </authorList>
    </citation>
    <scope>NUCLEOTIDE SEQUENCE</scope>
    <source>
        <strain evidence="2">HR1</strain>
    </source>
</reference>
<sequence length="138" mass="16181">MEQPSITYSSIQFVDHDSTHGISSHEDDNCQEKLSEDGQKRQEKLSKSSSYFKQPSQEVTQQSQRSQRKCSLNQRDYKQTLKINSSSYFNRELHMRRNHRKIRRQVKIPSLLNLIRQSSSQNTNNSFAAQIFNGSNFH</sequence>
<dbReference type="AlphaFoldDB" id="A0A8H3LG51"/>
<evidence type="ECO:0000256" key="1">
    <source>
        <dbReference type="SAM" id="MobiDB-lite"/>
    </source>
</evidence>
<proteinExistence type="predicted"/>
<accession>A0A8H3LG51</accession>
<evidence type="ECO:0000313" key="2">
    <source>
        <dbReference type="EMBL" id="GES85675.1"/>
    </source>
</evidence>
<dbReference type="Proteomes" id="UP000615446">
    <property type="component" value="Unassembled WGS sequence"/>
</dbReference>
<feature type="region of interest" description="Disordered" evidence="1">
    <location>
        <begin position="16"/>
        <end position="74"/>
    </location>
</feature>